<reference evidence="2" key="1">
    <citation type="submission" date="2024-06" db="EMBL/GenBank/DDBJ databases">
        <authorList>
            <person name="Zhang J.-L."/>
            <person name="Xu H.-J."/>
        </authorList>
    </citation>
    <scope>NUCLEOTIDE SEQUENCE</scope>
    <source>
        <strain evidence="2">JZ-2024a</strain>
    </source>
</reference>
<dbReference type="InterPro" id="IPR052876">
    <property type="entry name" value="Insect_Hormone_Regulators"/>
</dbReference>
<dbReference type="Gene3D" id="2.10.90.10">
    <property type="entry name" value="Cystine-knot cytokines"/>
    <property type="match status" value="1"/>
</dbReference>
<sequence length="121" mass="13690">MYRIFARIVLLTALFSYFDVALGNMCINTSVECAGRPQLLDLGRGHYPRYITTVDCGSHSCLYPCTSRTYRVKVLKEKSYEDTKFDGSLPPSLRDEWKFVPIDVSVSCVCGVYDEKKGSII</sequence>
<dbReference type="PANTHER" id="PTHR39940:SF1">
    <property type="entry name" value="PROTHORACICOTROPIC HORMONE, ISOFORM F"/>
    <property type="match status" value="1"/>
</dbReference>
<gene>
    <name evidence="2" type="primary">PTTH</name>
</gene>
<protein>
    <submittedName>
        <fullName evidence="2">Prothoracicotropic hormone</fullName>
    </submittedName>
</protein>
<feature type="signal peptide" evidence="1">
    <location>
        <begin position="1"/>
        <end position="23"/>
    </location>
</feature>
<dbReference type="PANTHER" id="PTHR39940">
    <property type="entry name" value="PROTHORACICOTROPIC HORMONE, ISOFORM F"/>
    <property type="match status" value="1"/>
</dbReference>
<proteinExistence type="evidence at transcript level"/>
<dbReference type="EMBL" id="PP882644">
    <property type="protein sequence ID" value="XBP28115.1"/>
    <property type="molecule type" value="mRNA"/>
</dbReference>
<dbReference type="InterPro" id="IPR029034">
    <property type="entry name" value="Cystine-knot_cytokine"/>
</dbReference>
<dbReference type="SUPFAM" id="SSF57501">
    <property type="entry name" value="Cystine-knot cytokines"/>
    <property type="match status" value="1"/>
</dbReference>
<feature type="chain" id="PRO_5043986236" evidence="1">
    <location>
        <begin position="24"/>
        <end position="121"/>
    </location>
</feature>
<evidence type="ECO:0000313" key="2">
    <source>
        <dbReference type="EMBL" id="XBP28115.1"/>
    </source>
</evidence>
<dbReference type="AlphaFoldDB" id="A0AAU7LJ80"/>
<accession>A0AAU7LJ80</accession>
<evidence type="ECO:0000256" key="1">
    <source>
        <dbReference type="SAM" id="SignalP"/>
    </source>
</evidence>
<keyword evidence="1" id="KW-0732">Signal</keyword>
<organism evidence="2">
    <name type="scientific">Pyrrhocoris apterus</name>
    <name type="common">Sap sucking bug</name>
    <name type="synonym">Cimex apterus</name>
    <dbReference type="NCBI Taxonomy" id="37000"/>
    <lineage>
        <taxon>Eukaryota</taxon>
        <taxon>Metazoa</taxon>
        <taxon>Ecdysozoa</taxon>
        <taxon>Arthropoda</taxon>
        <taxon>Hexapoda</taxon>
        <taxon>Insecta</taxon>
        <taxon>Pterygota</taxon>
        <taxon>Neoptera</taxon>
        <taxon>Paraneoptera</taxon>
        <taxon>Hemiptera</taxon>
        <taxon>Heteroptera</taxon>
        <taxon>Panheteroptera</taxon>
        <taxon>Pentatomomorpha</taxon>
        <taxon>Pyrrhocoroidea</taxon>
        <taxon>Pyrrhocoridae</taxon>
        <taxon>Pyrrhocoris</taxon>
    </lineage>
</organism>
<name>A0AAU7LJ80_PYRAP</name>